<reference evidence="1 2" key="1">
    <citation type="submission" date="2017-03" db="EMBL/GenBank/DDBJ databases">
        <title>Genome analysis of strain PAMC 26577.</title>
        <authorList>
            <person name="Oh H.-M."/>
            <person name="Yang J.-A."/>
        </authorList>
    </citation>
    <scope>NUCLEOTIDE SEQUENCE [LARGE SCALE GENOMIC DNA]</scope>
    <source>
        <strain evidence="1 2">PAMC 26577</strain>
    </source>
</reference>
<proteinExistence type="predicted"/>
<dbReference type="AlphaFoldDB" id="A0A242N0S4"/>
<accession>A0A242N0S4</accession>
<gene>
    <name evidence="1" type="ORF">PAMC26577_08465</name>
</gene>
<protein>
    <submittedName>
        <fullName evidence="1">Uncharacterized protein</fullName>
    </submittedName>
</protein>
<evidence type="ECO:0000313" key="1">
    <source>
        <dbReference type="EMBL" id="OTP77281.1"/>
    </source>
</evidence>
<evidence type="ECO:0000313" key="2">
    <source>
        <dbReference type="Proteomes" id="UP000195221"/>
    </source>
</evidence>
<dbReference type="EMBL" id="NBTZ01000031">
    <property type="protein sequence ID" value="OTP77281.1"/>
    <property type="molecule type" value="Genomic_DNA"/>
</dbReference>
<name>A0A242N0S4_CABSO</name>
<dbReference type="Proteomes" id="UP000195221">
    <property type="component" value="Unassembled WGS sequence"/>
</dbReference>
<comment type="caution">
    <text evidence="1">The sequence shown here is derived from an EMBL/GenBank/DDBJ whole genome shotgun (WGS) entry which is preliminary data.</text>
</comment>
<organism evidence="1 2">
    <name type="scientific">Caballeronia sordidicola</name>
    <name type="common">Burkholderia sordidicola</name>
    <dbReference type="NCBI Taxonomy" id="196367"/>
    <lineage>
        <taxon>Bacteria</taxon>
        <taxon>Pseudomonadati</taxon>
        <taxon>Pseudomonadota</taxon>
        <taxon>Betaproteobacteria</taxon>
        <taxon>Burkholderiales</taxon>
        <taxon>Burkholderiaceae</taxon>
        <taxon>Caballeronia</taxon>
    </lineage>
</organism>
<sequence length="95" mass="10549">MAKLSDEMTRILEEASAGLKALEEEVIRTQFDPDDPASVQAAIDHVEHTIDAKIAPFRGNRLVEEAAEQIKAECRANILQQVADHDTDRGSRTLH</sequence>